<dbReference type="InterPro" id="IPR050130">
    <property type="entry name" value="ClpA_ClpB"/>
</dbReference>
<gene>
    <name evidence="4" type="ORF">UFOPK4358_00433</name>
</gene>
<dbReference type="FunFam" id="1.10.8.60:FF:000017">
    <property type="entry name" value="ATP-dependent chaperone ClpB"/>
    <property type="match status" value="1"/>
</dbReference>
<dbReference type="Gene3D" id="1.10.8.60">
    <property type="match status" value="1"/>
</dbReference>
<evidence type="ECO:0000256" key="2">
    <source>
        <dbReference type="ARBA" id="ARBA00022840"/>
    </source>
</evidence>
<dbReference type="GO" id="GO:0034605">
    <property type="term" value="P:cellular response to heat"/>
    <property type="evidence" value="ECO:0007669"/>
    <property type="project" value="TreeGrafter"/>
</dbReference>
<evidence type="ECO:0000259" key="3">
    <source>
        <dbReference type="SMART" id="SM01086"/>
    </source>
</evidence>
<reference evidence="4" key="1">
    <citation type="submission" date="2020-05" db="EMBL/GenBank/DDBJ databases">
        <authorList>
            <person name="Chiriac C."/>
            <person name="Salcher M."/>
            <person name="Ghai R."/>
            <person name="Kavagutti S V."/>
        </authorList>
    </citation>
    <scope>NUCLEOTIDE SEQUENCE</scope>
</reference>
<dbReference type="Pfam" id="PF10431">
    <property type="entry name" value="ClpB_D2-small"/>
    <property type="match status" value="1"/>
</dbReference>
<dbReference type="PANTHER" id="PTHR11638:SF18">
    <property type="entry name" value="HEAT SHOCK PROTEIN 104"/>
    <property type="match status" value="1"/>
</dbReference>
<accession>A0A6J7UBS2</accession>
<dbReference type="SMART" id="SM01086">
    <property type="entry name" value="ClpB_D2-small"/>
    <property type="match status" value="1"/>
</dbReference>
<dbReference type="GO" id="GO:0005737">
    <property type="term" value="C:cytoplasm"/>
    <property type="evidence" value="ECO:0007669"/>
    <property type="project" value="TreeGrafter"/>
</dbReference>
<evidence type="ECO:0000256" key="1">
    <source>
        <dbReference type="ARBA" id="ARBA00022741"/>
    </source>
</evidence>
<dbReference type="InterPro" id="IPR027417">
    <property type="entry name" value="P-loop_NTPase"/>
</dbReference>
<dbReference type="InterPro" id="IPR019489">
    <property type="entry name" value="Clp_ATPase_C"/>
</dbReference>
<dbReference type="AlphaFoldDB" id="A0A6J7UBS2"/>
<keyword evidence="1" id="KW-0547">Nucleotide-binding</keyword>
<dbReference type="EMBL" id="CAFBQQ010000046">
    <property type="protein sequence ID" value="CAB5062346.1"/>
    <property type="molecule type" value="Genomic_DNA"/>
</dbReference>
<feature type="domain" description="Clp ATPase C-terminal" evidence="3">
    <location>
        <begin position="6"/>
        <end position="97"/>
    </location>
</feature>
<protein>
    <submittedName>
        <fullName evidence="4">Unannotated protein</fullName>
    </submittedName>
</protein>
<evidence type="ECO:0000313" key="4">
    <source>
        <dbReference type="EMBL" id="CAB5062346.1"/>
    </source>
</evidence>
<organism evidence="4">
    <name type="scientific">freshwater metagenome</name>
    <dbReference type="NCBI Taxonomy" id="449393"/>
    <lineage>
        <taxon>unclassified sequences</taxon>
        <taxon>metagenomes</taxon>
        <taxon>ecological metagenomes</taxon>
    </lineage>
</organism>
<dbReference type="SUPFAM" id="SSF52540">
    <property type="entry name" value="P-loop containing nucleoside triphosphate hydrolases"/>
    <property type="match status" value="1"/>
</dbReference>
<dbReference type="GO" id="GO:0016887">
    <property type="term" value="F:ATP hydrolysis activity"/>
    <property type="evidence" value="ECO:0007669"/>
    <property type="project" value="TreeGrafter"/>
</dbReference>
<dbReference type="GO" id="GO:0005524">
    <property type="term" value="F:ATP binding"/>
    <property type="evidence" value="ECO:0007669"/>
    <property type="project" value="UniProtKB-KW"/>
</dbReference>
<dbReference type="PANTHER" id="PTHR11638">
    <property type="entry name" value="ATP-DEPENDENT CLP PROTEASE"/>
    <property type="match status" value="1"/>
</dbReference>
<keyword evidence="2" id="KW-0067">ATP-binding</keyword>
<sequence>MVFHQLTEAEIVQIVDLMIAQLDERLRAKDMGIELTSGAKALLAKRGYDPVLGARPLRRTIQRELEDVLSEKMLFGDLKAGEIILVDVSDETPEATFTFKGTAKSALPDTPGDLAEATN</sequence>
<name>A0A6J7UBS2_9ZZZZ</name>
<proteinExistence type="predicted"/>